<evidence type="ECO:0000259" key="3">
    <source>
        <dbReference type="PROSITE" id="PS50110"/>
    </source>
</evidence>
<dbReference type="CDD" id="cd00156">
    <property type="entry name" value="REC"/>
    <property type="match status" value="1"/>
</dbReference>
<dbReference type="InterPro" id="IPR001932">
    <property type="entry name" value="PPM-type_phosphatase-like_dom"/>
</dbReference>
<name>A0A0J8V606_9GAMM</name>
<keyword evidence="5" id="KW-1185">Reference proteome</keyword>
<dbReference type="PANTHER" id="PTHR44591">
    <property type="entry name" value="STRESS RESPONSE REGULATOR PROTEIN 1"/>
    <property type="match status" value="1"/>
</dbReference>
<dbReference type="GO" id="GO:0000160">
    <property type="term" value="P:phosphorelay signal transduction system"/>
    <property type="evidence" value="ECO:0007669"/>
    <property type="project" value="InterPro"/>
</dbReference>
<organism evidence="4 5">
    <name type="scientific">Photobacterium swingsii</name>
    <dbReference type="NCBI Taxonomy" id="680026"/>
    <lineage>
        <taxon>Bacteria</taxon>
        <taxon>Pseudomonadati</taxon>
        <taxon>Pseudomonadota</taxon>
        <taxon>Gammaproteobacteria</taxon>
        <taxon>Vibrionales</taxon>
        <taxon>Vibrionaceae</taxon>
        <taxon>Photobacterium</taxon>
    </lineage>
</organism>
<dbReference type="InterPro" id="IPR050595">
    <property type="entry name" value="Bact_response_regulator"/>
</dbReference>
<dbReference type="EMBL" id="PYLZ01000007">
    <property type="protein sequence ID" value="PSW23910.1"/>
    <property type="molecule type" value="Genomic_DNA"/>
</dbReference>
<dbReference type="SMART" id="SM00331">
    <property type="entry name" value="PP2C_SIG"/>
    <property type="match status" value="1"/>
</dbReference>
<dbReference type="STRING" id="680026.AB733_22855"/>
<dbReference type="AlphaFoldDB" id="A0A0J8V606"/>
<dbReference type="InterPro" id="IPR036457">
    <property type="entry name" value="PPM-type-like_dom_sf"/>
</dbReference>
<evidence type="ECO:0000313" key="5">
    <source>
        <dbReference type="Proteomes" id="UP000240481"/>
    </source>
</evidence>
<evidence type="ECO:0000256" key="1">
    <source>
        <dbReference type="ARBA" id="ARBA00022553"/>
    </source>
</evidence>
<dbReference type="RefSeq" id="WP_048900864.1">
    <property type="nucleotide sequence ID" value="NZ_AP024852.1"/>
</dbReference>
<dbReference type="Proteomes" id="UP000240481">
    <property type="component" value="Unassembled WGS sequence"/>
</dbReference>
<evidence type="ECO:0000256" key="2">
    <source>
        <dbReference type="PROSITE-ProRule" id="PRU00169"/>
    </source>
</evidence>
<dbReference type="CDD" id="cd16936">
    <property type="entry name" value="HATPase_RsbW-like"/>
    <property type="match status" value="1"/>
</dbReference>
<gene>
    <name evidence="4" type="ORF">C9I94_14535</name>
</gene>
<dbReference type="SUPFAM" id="SSF52172">
    <property type="entry name" value="CheY-like"/>
    <property type="match status" value="1"/>
</dbReference>
<dbReference type="Gene3D" id="3.60.40.10">
    <property type="entry name" value="PPM-type phosphatase domain"/>
    <property type="match status" value="1"/>
</dbReference>
<proteinExistence type="predicted"/>
<dbReference type="Pfam" id="PF07228">
    <property type="entry name" value="SpoIIE"/>
    <property type="match status" value="1"/>
</dbReference>
<accession>A0A0J8V606</accession>
<protein>
    <submittedName>
        <fullName evidence="4">Two-component system response regulator</fullName>
    </submittedName>
</protein>
<sequence length="489" mass="54812">MEQVLLQRRFELTYSAVRSIRALFADKAAALGIEATRLQQLQLVCSEYCTNLLKHSVPTAESVTISYGKSHQGYYLAIHDDGQPWKQLKTALSSAVFPSPLSESGMGLAIIKATFPDFAYQTTINGNQLRFHLSDKKQKQHLLIVDDSQSQLKLLAHFLEDNYQLTIFSQATEAIDWLAHNHCDLVLTDFHMPTMSGIVFRDRVKQQRRHATLPFVFISGDTLADSIELAGQSAIDDYLLKPINKPHLLGVIQRVLERHLHLTTQYQLQFEQQLALCLPLANNQTEDPHWQVDISQQAENSGDFVMQHSLADGTTLVILGDHMGHGAIAKANGAVWLGYISGLLENKGITPAELYQRLNTKLYLSPSHHLLCLILIHLQKGGKTACFNAGMPTPLFCSQQQSTEIEHASGLLGLFDEIDREPWQNTLTSGASIHCYSDGLAESDWEKKALNQLTELTPKQRHHKLWQYNAPMTADDKTLVSISYIGNHD</sequence>
<feature type="domain" description="Response regulatory" evidence="3">
    <location>
        <begin position="141"/>
        <end position="256"/>
    </location>
</feature>
<dbReference type="PANTHER" id="PTHR44591:SF3">
    <property type="entry name" value="RESPONSE REGULATORY DOMAIN-CONTAINING PROTEIN"/>
    <property type="match status" value="1"/>
</dbReference>
<dbReference type="SMART" id="SM00448">
    <property type="entry name" value="REC"/>
    <property type="match status" value="1"/>
</dbReference>
<reference evidence="4 5" key="1">
    <citation type="submission" date="2018-01" db="EMBL/GenBank/DDBJ databases">
        <title>Whole genome sequencing of Histamine producing bacteria.</title>
        <authorList>
            <person name="Butler K."/>
        </authorList>
    </citation>
    <scope>NUCLEOTIDE SEQUENCE [LARGE SCALE GENOMIC DNA]</scope>
    <source>
        <strain evidence="4 5">DSM 24669</strain>
    </source>
</reference>
<dbReference type="Pfam" id="PF13581">
    <property type="entry name" value="HATPase_c_2"/>
    <property type="match status" value="1"/>
</dbReference>
<dbReference type="PROSITE" id="PS50110">
    <property type="entry name" value="RESPONSE_REGULATORY"/>
    <property type="match status" value="1"/>
</dbReference>
<evidence type="ECO:0000313" key="4">
    <source>
        <dbReference type="EMBL" id="PSW23910.1"/>
    </source>
</evidence>
<comment type="caution">
    <text evidence="4">The sequence shown here is derived from an EMBL/GenBank/DDBJ whole genome shotgun (WGS) entry which is preliminary data.</text>
</comment>
<dbReference type="OrthoDB" id="9811749at2"/>
<dbReference type="InterPro" id="IPR001789">
    <property type="entry name" value="Sig_transdc_resp-reg_receiver"/>
</dbReference>
<dbReference type="Pfam" id="PF00072">
    <property type="entry name" value="Response_reg"/>
    <property type="match status" value="1"/>
</dbReference>
<dbReference type="InterPro" id="IPR011006">
    <property type="entry name" value="CheY-like_superfamily"/>
</dbReference>
<feature type="modified residue" description="4-aspartylphosphate" evidence="2">
    <location>
        <position position="189"/>
    </location>
</feature>
<keyword evidence="1 2" id="KW-0597">Phosphoprotein</keyword>
<dbReference type="Gene3D" id="3.40.50.2300">
    <property type="match status" value="1"/>
</dbReference>
<dbReference type="InterPro" id="IPR003594">
    <property type="entry name" value="HATPase_dom"/>
</dbReference>
<dbReference type="InterPro" id="IPR036890">
    <property type="entry name" value="HATPase_C_sf"/>
</dbReference>
<dbReference type="SUPFAM" id="SSF55874">
    <property type="entry name" value="ATPase domain of HSP90 chaperone/DNA topoisomerase II/histidine kinase"/>
    <property type="match status" value="1"/>
</dbReference>
<dbReference type="Gene3D" id="3.30.565.10">
    <property type="entry name" value="Histidine kinase-like ATPase, C-terminal domain"/>
    <property type="match status" value="1"/>
</dbReference>